<comment type="caution">
    <text evidence="10">The sequence shown here is derived from an EMBL/GenBank/DDBJ whole genome shotgun (WGS) entry which is preliminary data.</text>
</comment>
<keyword evidence="4 6" id="KW-0802">TPR repeat</keyword>
<dbReference type="EMBL" id="MAHX01000018">
    <property type="protein sequence ID" value="OPC62041.1"/>
    <property type="molecule type" value="Genomic_DNA"/>
</dbReference>
<dbReference type="PANTHER" id="PTHR46630">
    <property type="entry name" value="TETRATRICOPEPTIDE REPEAT PROTEIN 29"/>
    <property type="match status" value="1"/>
</dbReference>
<evidence type="ECO:0000313" key="11">
    <source>
        <dbReference type="Proteomes" id="UP000190813"/>
    </source>
</evidence>
<feature type="signal peptide" evidence="9">
    <location>
        <begin position="1"/>
        <end position="19"/>
    </location>
</feature>
<keyword evidence="3" id="KW-0677">Repeat</keyword>
<evidence type="ECO:0000256" key="4">
    <source>
        <dbReference type="ARBA" id="ARBA00022803"/>
    </source>
</evidence>
<keyword evidence="7" id="KW-0175">Coiled coil</keyword>
<sequence>MLRKISGVKFFLFSFFLLAESYRSQDFSFFPEPIKTSAEYYNKGEFAKAMAFNVEALKKYEALKDKEGISTAHTNIASLLFSVGKLKESMQYLDNAKAEMNKDNPLSQARFYGEYARIYTKLGLLDQSNDYFDKALQYAGKIKDARQQEVAVLYIFLWKRLNFLNQEDSLRMIEKKLIRIMPSALTYSKIADRFIGKKAQLDSADYYLNKAVQTPDYAILPVQGIVQFSYGNLYNEKKEYNRALDAYQQSLSAFQKTKYRTQIRNVYDSIASTYHYLEDTKMANEYLKKYKAVNDTIKNEEKEAVTMAVNKLLQEEKEDKQKEKKQLYFIFAGCIVLLLLVVSGILRMQRSKQLKKESLLEEQTLENMQLKKQLNASADQLIQLAEINSPSFLAQFKETYPDFIERLLAHEPDLSEYDLKLSANIRLGLSTKQIAQYEIIALRTAESRKYRLKKKLKLDSDISLNKWILEL</sequence>
<keyword evidence="8" id="KW-0812">Transmembrane</keyword>
<accession>A0A1T3MCN0</accession>
<evidence type="ECO:0000256" key="9">
    <source>
        <dbReference type="SAM" id="SignalP"/>
    </source>
</evidence>
<evidence type="ECO:0000256" key="1">
    <source>
        <dbReference type="ARBA" id="ARBA00004496"/>
    </source>
</evidence>
<dbReference type="Proteomes" id="UP000190813">
    <property type="component" value="Unassembled WGS sequence"/>
</dbReference>
<comment type="subcellular location">
    <subcellularLocation>
        <location evidence="1">Cytoplasm</location>
    </subcellularLocation>
</comment>
<dbReference type="InterPro" id="IPR051476">
    <property type="entry name" value="Bac_ResReg_Asp_Phosphatase"/>
</dbReference>
<dbReference type="GO" id="GO:0003677">
    <property type="term" value="F:DNA binding"/>
    <property type="evidence" value="ECO:0007669"/>
    <property type="project" value="InterPro"/>
</dbReference>
<comment type="similarity">
    <text evidence="5">Belongs to the Rap family.</text>
</comment>
<protein>
    <recommendedName>
        <fullName evidence="12">Tetratricopeptide repeat protein</fullName>
    </recommendedName>
</protein>
<reference evidence="10 11" key="1">
    <citation type="submission" date="2016-06" db="EMBL/GenBank/DDBJ databases">
        <title>Revisiting the taxonomy of the Elizabethkingia Genus based on Whole-Genome Sequencing, Optical Mapping, and MALDI-TOF.</title>
        <authorList>
            <person name="Nicholson A.C."/>
        </authorList>
    </citation>
    <scope>NUCLEOTIDE SEQUENCE [LARGE SCALE GENOMIC DNA]</scope>
    <source>
        <strain evidence="10 11">G4070</strain>
    </source>
</reference>
<dbReference type="PANTHER" id="PTHR46630:SF1">
    <property type="entry name" value="TETRATRICOPEPTIDE REPEAT PROTEIN 29"/>
    <property type="match status" value="1"/>
</dbReference>
<dbReference type="InterPro" id="IPR016032">
    <property type="entry name" value="Sig_transdc_resp-reg_C-effctor"/>
</dbReference>
<keyword evidence="9" id="KW-0732">Signal</keyword>
<evidence type="ECO:0000313" key="10">
    <source>
        <dbReference type="EMBL" id="OPC62041.1"/>
    </source>
</evidence>
<evidence type="ECO:0000256" key="5">
    <source>
        <dbReference type="ARBA" id="ARBA00038253"/>
    </source>
</evidence>
<keyword evidence="2" id="KW-0963">Cytoplasm</keyword>
<feature type="chain" id="PRO_5013182333" description="Tetratricopeptide repeat protein" evidence="9">
    <location>
        <begin position="20"/>
        <end position="471"/>
    </location>
</feature>
<dbReference type="SMART" id="SM00028">
    <property type="entry name" value="TPR"/>
    <property type="match status" value="3"/>
</dbReference>
<dbReference type="InterPro" id="IPR011990">
    <property type="entry name" value="TPR-like_helical_dom_sf"/>
</dbReference>
<dbReference type="PROSITE" id="PS50005">
    <property type="entry name" value="TPR"/>
    <property type="match status" value="1"/>
</dbReference>
<dbReference type="SUPFAM" id="SSF48452">
    <property type="entry name" value="TPR-like"/>
    <property type="match status" value="1"/>
</dbReference>
<evidence type="ECO:0000256" key="7">
    <source>
        <dbReference type="SAM" id="Coils"/>
    </source>
</evidence>
<proteinExistence type="inferred from homology"/>
<keyword evidence="8" id="KW-0472">Membrane</keyword>
<evidence type="ECO:0000256" key="3">
    <source>
        <dbReference type="ARBA" id="ARBA00022737"/>
    </source>
</evidence>
<keyword evidence="11" id="KW-1185">Reference proteome</keyword>
<dbReference type="GO" id="GO:0006355">
    <property type="term" value="P:regulation of DNA-templated transcription"/>
    <property type="evidence" value="ECO:0007669"/>
    <property type="project" value="InterPro"/>
</dbReference>
<feature type="transmembrane region" description="Helical" evidence="8">
    <location>
        <begin position="327"/>
        <end position="346"/>
    </location>
</feature>
<organism evidence="10 11">
    <name type="scientific">Elizabethkingia occulta</name>
    <dbReference type="NCBI Taxonomy" id="1867263"/>
    <lineage>
        <taxon>Bacteria</taxon>
        <taxon>Pseudomonadati</taxon>
        <taxon>Bacteroidota</taxon>
        <taxon>Flavobacteriia</taxon>
        <taxon>Flavobacteriales</taxon>
        <taxon>Weeksellaceae</taxon>
        <taxon>Elizabethkingia</taxon>
    </lineage>
</organism>
<dbReference type="SUPFAM" id="SSF46894">
    <property type="entry name" value="C-terminal effector domain of the bipartite response regulators"/>
    <property type="match status" value="1"/>
</dbReference>
<dbReference type="Pfam" id="PF13181">
    <property type="entry name" value="TPR_8"/>
    <property type="match status" value="1"/>
</dbReference>
<dbReference type="InterPro" id="IPR019734">
    <property type="entry name" value="TPR_rpt"/>
</dbReference>
<dbReference type="Gene3D" id="1.25.40.10">
    <property type="entry name" value="Tetratricopeptide repeat domain"/>
    <property type="match status" value="2"/>
</dbReference>
<dbReference type="AlphaFoldDB" id="A0A1T3MCN0"/>
<name>A0A1T3MCN0_9FLAO</name>
<keyword evidence="8" id="KW-1133">Transmembrane helix</keyword>
<dbReference type="GO" id="GO:0005737">
    <property type="term" value="C:cytoplasm"/>
    <property type="evidence" value="ECO:0007669"/>
    <property type="project" value="UniProtKB-SubCell"/>
</dbReference>
<evidence type="ECO:0000256" key="6">
    <source>
        <dbReference type="PROSITE-ProRule" id="PRU00339"/>
    </source>
</evidence>
<evidence type="ECO:0000256" key="8">
    <source>
        <dbReference type="SAM" id="Phobius"/>
    </source>
</evidence>
<gene>
    <name evidence="10" type="ORF">BAZ10_09255</name>
</gene>
<evidence type="ECO:0000256" key="2">
    <source>
        <dbReference type="ARBA" id="ARBA00022490"/>
    </source>
</evidence>
<feature type="coiled-coil region" evidence="7">
    <location>
        <begin position="230"/>
        <end position="257"/>
    </location>
</feature>
<dbReference type="RefSeq" id="WP_078772760.1">
    <property type="nucleotide sequence ID" value="NZ_CBCSBR010000004.1"/>
</dbReference>
<evidence type="ECO:0008006" key="12">
    <source>
        <dbReference type="Google" id="ProtNLM"/>
    </source>
</evidence>
<feature type="repeat" description="TPR" evidence="6">
    <location>
        <begin position="224"/>
        <end position="257"/>
    </location>
</feature>